<dbReference type="RefSeq" id="WP_066059334.1">
    <property type="nucleotide sequence ID" value="NZ_JBHUNF010000004.1"/>
</dbReference>
<sequence>MSESQQVPKGADATGTADSAGSAPEQGRSRRRDAAGSMRWWLVASALLIAGVVVGLIWAPFGRNQLGATPSPSPTPPQDVFALPAGSCIRELPSAWEFEFSLVDCADAHEGLVLGAVAVDSAVPAALMPEPLVPAPTVPVATGSVASEPATKSATPVATDTSPVWPGDDLLSQYAMLACEQSERWQDAVDNGYEVLVRWPLAADWDAGARDFLCLAKLPTASATPGVSPSPTA</sequence>
<keyword evidence="2" id="KW-0812">Transmembrane</keyword>
<organism evidence="3 4">
    <name type="scientific">Gulosibacter bifidus</name>
    <dbReference type="NCBI Taxonomy" id="272239"/>
    <lineage>
        <taxon>Bacteria</taxon>
        <taxon>Bacillati</taxon>
        <taxon>Actinomycetota</taxon>
        <taxon>Actinomycetes</taxon>
        <taxon>Micrococcales</taxon>
        <taxon>Microbacteriaceae</taxon>
        <taxon>Gulosibacter</taxon>
    </lineage>
</organism>
<keyword evidence="2" id="KW-1133">Transmembrane helix</keyword>
<comment type="caution">
    <text evidence="3">The sequence shown here is derived from an EMBL/GenBank/DDBJ whole genome shotgun (WGS) entry which is preliminary data.</text>
</comment>
<keyword evidence="2" id="KW-0472">Membrane</keyword>
<accession>A0ABW5RL06</accession>
<name>A0ABW5RL06_9MICO</name>
<gene>
    <name evidence="3" type="ORF">ACFSUQ_07570</name>
</gene>
<evidence type="ECO:0000256" key="1">
    <source>
        <dbReference type="SAM" id="MobiDB-lite"/>
    </source>
</evidence>
<dbReference type="EMBL" id="JBHUNF010000004">
    <property type="protein sequence ID" value="MFD2675149.1"/>
    <property type="molecule type" value="Genomic_DNA"/>
</dbReference>
<evidence type="ECO:0008006" key="5">
    <source>
        <dbReference type="Google" id="ProtNLM"/>
    </source>
</evidence>
<protein>
    <recommendedName>
        <fullName evidence="5">Septum formation-related domain-containing protein</fullName>
    </recommendedName>
</protein>
<feature type="compositionally biased region" description="Low complexity" evidence="1">
    <location>
        <begin position="10"/>
        <end position="23"/>
    </location>
</feature>
<keyword evidence="4" id="KW-1185">Reference proteome</keyword>
<evidence type="ECO:0000313" key="3">
    <source>
        <dbReference type="EMBL" id="MFD2675149.1"/>
    </source>
</evidence>
<feature type="transmembrane region" description="Helical" evidence="2">
    <location>
        <begin position="40"/>
        <end position="61"/>
    </location>
</feature>
<evidence type="ECO:0000256" key="2">
    <source>
        <dbReference type="SAM" id="Phobius"/>
    </source>
</evidence>
<dbReference type="Proteomes" id="UP001597453">
    <property type="component" value="Unassembled WGS sequence"/>
</dbReference>
<reference evidence="4" key="1">
    <citation type="journal article" date="2019" name="Int. J. Syst. Evol. Microbiol.">
        <title>The Global Catalogue of Microorganisms (GCM) 10K type strain sequencing project: providing services to taxonomists for standard genome sequencing and annotation.</title>
        <authorList>
            <consortium name="The Broad Institute Genomics Platform"/>
            <consortium name="The Broad Institute Genome Sequencing Center for Infectious Disease"/>
            <person name="Wu L."/>
            <person name="Ma J."/>
        </authorList>
    </citation>
    <scope>NUCLEOTIDE SEQUENCE [LARGE SCALE GENOMIC DNA]</scope>
    <source>
        <strain evidence="4">TISTR 1511</strain>
    </source>
</reference>
<feature type="region of interest" description="Disordered" evidence="1">
    <location>
        <begin position="1"/>
        <end position="31"/>
    </location>
</feature>
<evidence type="ECO:0000313" key="4">
    <source>
        <dbReference type="Proteomes" id="UP001597453"/>
    </source>
</evidence>
<proteinExistence type="predicted"/>